<organism evidence="3 4">
    <name type="scientific">Babesia gibsoni</name>
    <dbReference type="NCBI Taxonomy" id="33632"/>
    <lineage>
        <taxon>Eukaryota</taxon>
        <taxon>Sar</taxon>
        <taxon>Alveolata</taxon>
        <taxon>Apicomplexa</taxon>
        <taxon>Aconoidasida</taxon>
        <taxon>Piroplasmida</taxon>
        <taxon>Babesiidae</taxon>
        <taxon>Babesia</taxon>
    </lineage>
</organism>
<keyword evidence="2" id="KW-0732">Signal</keyword>
<evidence type="ECO:0000313" key="4">
    <source>
        <dbReference type="Proteomes" id="UP001230268"/>
    </source>
</evidence>
<feature type="chain" id="PRO_5041992403" description="Secreted antigen 1" evidence="2">
    <location>
        <begin position="24"/>
        <end position="529"/>
    </location>
</feature>
<protein>
    <recommendedName>
        <fullName evidence="5">Secreted antigen 1</fullName>
    </recommendedName>
</protein>
<keyword evidence="4" id="KW-1185">Reference proteome</keyword>
<feature type="compositionally biased region" description="Basic residues" evidence="1">
    <location>
        <begin position="475"/>
        <end position="489"/>
    </location>
</feature>
<dbReference type="EMBL" id="JAVEPI010000002">
    <property type="protein sequence ID" value="KAK1443866.1"/>
    <property type="molecule type" value="Genomic_DNA"/>
</dbReference>
<dbReference type="Proteomes" id="UP001230268">
    <property type="component" value="Unassembled WGS sequence"/>
</dbReference>
<evidence type="ECO:0008006" key="5">
    <source>
        <dbReference type="Google" id="ProtNLM"/>
    </source>
</evidence>
<evidence type="ECO:0000256" key="2">
    <source>
        <dbReference type="SAM" id="SignalP"/>
    </source>
</evidence>
<gene>
    <name evidence="3" type="ORF">BgAZ_207420</name>
</gene>
<sequence>MSPLSFFHSVAWWSLVVVVATSAVNVTPPAAGNGATPVEPLFLKDMLDFLGRVKHDETFGKPFFDKLVEEVGKHFDTQLAEKKSYSDYFAGFLENVKDLRGALLKNPNVFGKYHKLTADVILKDFDIFVQWIAVVHREFWVLYFLLSVELNSFDWEEFAGITFAQLPKDQRILDWLTDKVGEVTDRYTVKKGFTDDDLKGDHTSIALAAGNLGISYFGGGPLNYMQYGLFFLSGDDLLPANLASAMLFLAEFCREVNEDKFPEKTTHDKYKCLKDVCKDLAKKIDDFHKLLMPLFNPLTLLEKIVDLEESAKGGTATWAKHKSELPINELYKGKLKASKFDDYVKWITKNSGTLILLLQNLKTDSTGWTPQSLRDLKTHGPFKFGYTFVNVFGIGTVSHLLPHTVDELADLYSHNTLFSLLMCLDHERAVSERRLIEDKTREFRRRRPPPKEAFEDFPIPGEDDEEDGPNDLPNKGKKGGKRRGQRHGQKGGAQDRPQTVPDGGVTKEASFSAYSLRVVTALLALLSVM</sequence>
<name>A0AAD8PEI0_BABGI</name>
<feature type="region of interest" description="Disordered" evidence="1">
    <location>
        <begin position="441"/>
        <end position="506"/>
    </location>
</feature>
<feature type="signal peptide" evidence="2">
    <location>
        <begin position="1"/>
        <end position="23"/>
    </location>
</feature>
<comment type="caution">
    <text evidence="3">The sequence shown here is derived from an EMBL/GenBank/DDBJ whole genome shotgun (WGS) entry which is preliminary data.</text>
</comment>
<evidence type="ECO:0000256" key="1">
    <source>
        <dbReference type="SAM" id="MobiDB-lite"/>
    </source>
</evidence>
<evidence type="ECO:0000313" key="3">
    <source>
        <dbReference type="EMBL" id="KAK1443866.1"/>
    </source>
</evidence>
<dbReference type="AlphaFoldDB" id="A0AAD8PEI0"/>
<accession>A0AAD8PEI0</accession>
<reference evidence="3" key="1">
    <citation type="submission" date="2023-08" db="EMBL/GenBank/DDBJ databases">
        <title>Draft sequence of the Babesia gibsoni genome.</title>
        <authorList>
            <person name="Yamagishi J.Y."/>
            <person name="Xuan X.X."/>
        </authorList>
    </citation>
    <scope>NUCLEOTIDE SEQUENCE</scope>
    <source>
        <strain evidence="3">Azabu</strain>
    </source>
</reference>
<proteinExistence type="predicted"/>